<feature type="binding site" evidence="7">
    <location>
        <position position="102"/>
    </location>
    <ligand>
        <name>5-amino-6-(D-ribitylamino)uracil</name>
        <dbReference type="ChEBI" id="CHEBI:15934"/>
    </ligand>
</feature>
<reference evidence="9" key="1">
    <citation type="submission" date="2018-05" db="EMBL/GenBank/DDBJ databases">
        <authorList>
            <person name="Liu B.-T."/>
        </authorList>
    </citation>
    <scope>NUCLEOTIDE SEQUENCE [LARGE SCALE GENOMIC DNA]</scope>
    <source>
        <strain evidence="9">WD6-1</strain>
    </source>
</reference>
<dbReference type="Pfam" id="PF00885">
    <property type="entry name" value="DMRL_synthase"/>
    <property type="match status" value="1"/>
</dbReference>
<sequence length="146" mass="15382">MANEARVLLVAAPFYEDITEQLLAGARAALDAAGARCETLEVPGAFEIPGAIAMAEAGENPFDGYVGLGCVIRGETSHYDYVCGESARGLMDLSLRGVALGYGILTVENIKQARARAHVDRGDKGRHAAEACLAMIAARNRFGASR</sequence>
<evidence type="ECO:0000256" key="3">
    <source>
        <dbReference type="ARBA" id="ARBA00012664"/>
    </source>
</evidence>
<dbReference type="InterPro" id="IPR034964">
    <property type="entry name" value="LS"/>
</dbReference>
<comment type="catalytic activity">
    <reaction evidence="6 7">
        <text>(2S)-2-hydroxy-3-oxobutyl phosphate + 5-amino-6-(D-ribitylamino)uracil = 6,7-dimethyl-8-(1-D-ribityl)lumazine + phosphate + 2 H2O + H(+)</text>
        <dbReference type="Rhea" id="RHEA:26152"/>
        <dbReference type="ChEBI" id="CHEBI:15377"/>
        <dbReference type="ChEBI" id="CHEBI:15378"/>
        <dbReference type="ChEBI" id="CHEBI:15934"/>
        <dbReference type="ChEBI" id="CHEBI:43474"/>
        <dbReference type="ChEBI" id="CHEBI:58201"/>
        <dbReference type="ChEBI" id="CHEBI:58830"/>
        <dbReference type="EC" id="2.5.1.78"/>
    </reaction>
</comment>
<evidence type="ECO:0000256" key="5">
    <source>
        <dbReference type="ARBA" id="ARBA00022679"/>
    </source>
</evidence>
<dbReference type="GO" id="GO:0005829">
    <property type="term" value="C:cytosol"/>
    <property type="evidence" value="ECO:0007669"/>
    <property type="project" value="TreeGrafter"/>
</dbReference>
<evidence type="ECO:0000313" key="8">
    <source>
        <dbReference type="EMBL" id="PWE17989.1"/>
    </source>
</evidence>
<name>A0A2U2BVI6_9PROT</name>
<feature type="binding site" evidence="7">
    <location>
        <begin position="75"/>
        <end position="76"/>
    </location>
    <ligand>
        <name>(2S)-2-hydroxy-3-oxobutyl phosphate</name>
        <dbReference type="ChEBI" id="CHEBI:58830"/>
    </ligand>
</feature>
<evidence type="ECO:0000313" key="9">
    <source>
        <dbReference type="Proteomes" id="UP000245168"/>
    </source>
</evidence>
<dbReference type="GO" id="GO:0000906">
    <property type="term" value="F:6,7-dimethyl-8-ribityllumazine synthase activity"/>
    <property type="evidence" value="ECO:0007669"/>
    <property type="project" value="UniProtKB-UniRule"/>
</dbReference>
<dbReference type="EC" id="2.5.1.78" evidence="3 7"/>
<dbReference type="OrthoDB" id="9809709at2"/>
<evidence type="ECO:0000256" key="2">
    <source>
        <dbReference type="ARBA" id="ARBA00007424"/>
    </source>
</evidence>
<dbReference type="PANTHER" id="PTHR21058:SF0">
    <property type="entry name" value="6,7-DIMETHYL-8-RIBITYLLUMAZINE SYNTHASE"/>
    <property type="match status" value="1"/>
</dbReference>
<feature type="binding site" evidence="7">
    <location>
        <begin position="45"/>
        <end position="47"/>
    </location>
    <ligand>
        <name>5-amino-6-(D-ribitylamino)uracil</name>
        <dbReference type="ChEBI" id="CHEBI:15934"/>
    </ligand>
</feature>
<protein>
    <recommendedName>
        <fullName evidence="3 7">6,7-dimethyl-8-ribityllumazine synthase</fullName>
        <shortName evidence="7">DMRL synthase</shortName>
        <shortName evidence="7">LS</shortName>
        <shortName evidence="7">Lumazine synthase</shortName>
        <ecNumber evidence="3 7">2.5.1.78</ecNumber>
    </recommendedName>
</protein>
<comment type="pathway">
    <text evidence="1 7">Cofactor biosynthesis; riboflavin biosynthesis; riboflavin from 2-hydroxy-3-oxobutyl phosphate and 5-amino-6-(D-ribitylamino)uracil: step 1/2.</text>
</comment>
<dbReference type="AlphaFoldDB" id="A0A2U2BVI6"/>
<dbReference type="NCBIfam" id="TIGR00114">
    <property type="entry name" value="lumazine-synth"/>
    <property type="match status" value="1"/>
</dbReference>
<dbReference type="GO" id="GO:0009231">
    <property type="term" value="P:riboflavin biosynthetic process"/>
    <property type="evidence" value="ECO:0007669"/>
    <property type="project" value="UniProtKB-UniRule"/>
</dbReference>
<comment type="caution">
    <text evidence="8">The sequence shown here is derived from an EMBL/GenBank/DDBJ whole genome shotgun (WGS) entry which is preliminary data.</text>
</comment>
<comment type="similarity">
    <text evidence="2 7">Belongs to the DMRL synthase family.</text>
</comment>
<dbReference type="SUPFAM" id="SSF52121">
    <property type="entry name" value="Lumazine synthase"/>
    <property type="match status" value="1"/>
</dbReference>
<dbReference type="GO" id="GO:0009349">
    <property type="term" value="C:riboflavin synthase complex"/>
    <property type="evidence" value="ECO:0007669"/>
    <property type="project" value="UniProtKB-UniRule"/>
</dbReference>
<dbReference type="UniPathway" id="UPA00275">
    <property type="reaction ID" value="UER00404"/>
</dbReference>
<proteinExistence type="inferred from homology"/>
<dbReference type="CDD" id="cd09209">
    <property type="entry name" value="Lumazine_synthase-I"/>
    <property type="match status" value="1"/>
</dbReference>
<evidence type="ECO:0000256" key="7">
    <source>
        <dbReference type="HAMAP-Rule" id="MF_00178"/>
    </source>
</evidence>
<dbReference type="InterPro" id="IPR036467">
    <property type="entry name" value="LS/RS_sf"/>
</dbReference>
<evidence type="ECO:0000256" key="4">
    <source>
        <dbReference type="ARBA" id="ARBA00022619"/>
    </source>
</evidence>
<feature type="active site" description="Proton donor" evidence="7">
    <location>
        <position position="78"/>
    </location>
</feature>
<organism evidence="8 9">
    <name type="scientific">Marinicauda salina</name>
    <dbReference type="NCBI Taxonomy" id="2135793"/>
    <lineage>
        <taxon>Bacteria</taxon>
        <taxon>Pseudomonadati</taxon>
        <taxon>Pseudomonadota</taxon>
        <taxon>Alphaproteobacteria</taxon>
        <taxon>Maricaulales</taxon>
        <taxon>Maricaulaceae</taxon>
        <taxon>Marinicauda</taxon>
    </lineage>
</organism>
<dbReference type="PANTHER" id="PTHR21058">
    <property type="entry name" value="6,7-DIMETHYL-8-RIBITYLLUMAZINE SYNTHASE DMRL SYNTHASE LUMAZINE SYNTHASE"/>
    <property type="match status" value="1"/>
</dbReference>
<comment type="function">
    <text evidence="7">Catalyzes the formation of 6,7-dimethyl-8-ribityllumazine by condensation of 5-amino-6-(D-ribitylamino)uracil with 3,4-dihydroxy-2-butanone 4-phosphate. This is the penultimate step in the biosynthesis of riboflavin.</text>
</comment>
<dbReference type="InterPro" id="IPR002180">
    <property type="entry name" value="LS/RS"/>
</dbReference>
<feature type="binding site" evidence="7">
    <location>
        <position position="14"/>
    </location>
    <ligand>
        <name>5-amino-6-(D-ribitylamino)uracil</name>
        <dbReference type="ChEBI" id="CHEBI:15934"/>
    </ligand>
</feature>
<evidence type="ECO:0000256" key="1">
    <source>
        <dbReference type="ARBA" id="ARBA00004917"/>
    </source>
</evidence>
<dbReference type="EMBL" id="QEXV01000002">
    <property type="protein sequence ID" value="PWE17989.1"/>
    <property type="molecule type" value="Genomic_DNA"/>
</dbReference>
<evidence type="ECO:0000256" key="6">
    <source>
        <dbReference type="ARBA" id="ARBA00048785"/>
    </source>
</evidence>
<gene>
    <name evidence="7 8" type="primary">ribH</name>
    <name evidence="8" type="ORF">DDZ18_05290</name>
</gene>
<feature type="binding site" evidence="7">
    <location>
        <begin position="70"/>
        <end position="72"/>
    </location>
    <ligand>
        <name>5-amino-6-(D-ribitylamino)uracil</name>
        <dbReference type="ChEBI" id="CHEBI:15934"/>
    </ligand>
</feature>
<keyword evidence="9" id="KW-1185">Reference proteome</keyword>
<keyword evidence="4 7" id="KW-0686">Riboflavin biosynthesis</keyword>
<feature type="binding site" evidence="7">
    <location>
        <position position="116"/>
    </location>
    <ligand>
        <name>(2S)-2-hydroxy-3-oxobutyl phosphate</name>
        <dbReference type="ChEBI" id="CHEBI:58830"/>
    </ligand>
</feature>
<accession>A0A2U2BVI6</accession>
<keyword evidence="5 7" id="KW-0808">Transferase</keyword>
<dbReference type="Proteomes" id="UP000245168">
    <property type="component" value="Unassembled WGS sequence"/>
</dbReference>
<dbReference type="Gene3D" id="3.40.50.960">
    <property type="entry name" value="Lumazine/riboflavin synthase"/>
    <property type="match status" value="1"/>
</dbReference>
<dbReference type="HAMAP" id="MF_00178">
    <property type="entry name" value="Lumazine_synth"/>
    <property type="match status" value="1"/>
</dbReference>